<dbReference type="PANTHER" id="PTHR47363:SF1">
    <property type="entry name" value="GLUCOKINASE"/>
    <property type="match status" value="1"/>
</dbReference>
<dbReference type="Gene3D" id="3.30.420.40">
    <property type="match status" value="1"/>
</dbReference>
<sequence>MILAGDIGGTKAQLALFEDGAHPRAPVREERLPTNGSPSLEALVRQFLDASGAKPSRCVFGIAGPVSDNVCITTNLPWHVDGHAMSSSLGAHVTLLNDLEANACGLETLGPDDLLVLQGGVRSRGNRALIAAGTGLGEAILVQHGDTWIPMASEGGHTDFGSRDALEDELLRWLRGKYGRVSYERILSGPGLADLYRFFRETKRGQEPPEVAMAFDRAEQPAAVVTESALDGSCERARLALDRFVQIYGAEAGNLALKALALGGLYVGGGIAPRMIPAITRGGFMQAFFEKGRLSPVLTRIPVSVVLDSKTALWGAAARALLH</sequence>
<dbReference type="EC" id="2.7.1.2" evidence="3"/>
<dbReference type="HAMAP" id="MF_00524">
    <property type="entry name" value="Glucokinase"/>
    <property type="match status" value="1"/>
</dbReference>
<evidence type="ECO:0000256" key="2">
    <source>
        <dbReference type="ARBA" id="ARBA00022777"/>
    </source>
</evidence>
<reference evidence="5" key="1">
    <citation type="submission" date="2020-07" db="EMBL/GenBank/DDBJ databases">
        <title>Huge and variable diversity of episymbiotic CPR bacteria and DPANN archaea in groundwater ecosystems.</title>
        <authorList>
            <person name="He C.Y."/>
            <person name="Keren R."/>
            <person name="Whittaker M."/>
            <person name="Farag I.F."/>
            <person name="Doudna J."/>
            <person name="Cate J.H.D."/>
            <person name="Banfield J.F."/>
        </authorList>
    </citation>
    <scope>NUCLEOTIDE SEQUENCE</scope>
    <source>
        <strain evidence="5">NC_groundwater_1813_Pr3_B-0.1um_71_17</strain>
    </source>
</reference>
<organism evidence="5 6">
    <name type="scientific">Eiseniibacteriota bacterium</name>
    <dbReference type="NCBI Taxonomy" id="2212470"/>
    <lineage>
        <taxon>Bacteria</taxon>
        <taxon>Candidatus Eiseniibacteriota</taxon>
    </lineage>
</organism>
<keyword evidence="1 3" id="KW-0808">Transferase</keyword>
<dbReference type="AlphaFoldDB" id="A0A933SDN9"/>
<evidence type="ECO:0000313" key="5">
    <source>
        <dbReference type="EMBL" id="MBI5170641.1"/>
    </source>
</evidence>
<accession>A0A933SDN9</accession>
<dbReference type="PANTHER" id="PTHR47363">
    <property type="entry name" value="GLUCOKINASE"/>
    <property type="match status" value="1"/>
</dbReference>
<gene>
    <name evidence="3 5" type="primary">glk</name>
    <name evidence="5" type="ORF">HZA61_14225</name>
</gene>
<dbReference type="GO" id="GO:0005737">
    <property type="term" value="C:cytoplasm"/>
    <property type="evidence" value="ECO:0007669"/>
    <property type="project" value="UniProtKB-SubCell"/>
</dbReference>
<dbReference type="Proteomes" id="UP000696931">
    <property type="component" value="Unassembled WGS sequence"/>
</dbReference>
<dbReference type="GO" id="GO:0006096">
    <property type="term" value="P:glycolytic process"/>
    <property type="evidence" value="ECO:0007669"/>
    <property type="project" value="UniProtKB-UniRule"/>
</dbReference>
<dbReference type="GO" id="GO:0005524">
    <property type="term" value="F:ATP binding"/>
    <property type="evidence" value="ECO:0007669"/>
    <property type="project" value="UniProtKB-UniRule"/>
</dbReference>
<evidence type="ECO:0000313" key="6">
    <source>
        <dbReference type="Proteomes" id="UP000696931"/>
    </source>
</evidence>
<evidence type="ECO:0000256" key="3">
    <source>
        <dbReference type="HAMAP-Rule" id="MF_00524"/>
    </source>
</evidence>
<dbReference type="GO" id="GO:0004340">
    <property type="term" value="F:glucokinase activity"/>
    <property type="evidence" value="ECO:0007669"/>
    <property type="project" value="UniProtKB-UniRule"/>
</dbReference>
<dbReference type="InterPro" id="IPR003836">
    <property type="entry name" value="Glucokinase"/>
</dbReference>
<proteinExistence type="inferred from homology"/>
<comment type="subcellular location">
    <subcellularLocation>
        <location evidence="3">Cytoplasm</location>
    </subcellularLocation>
</comment>
<dbReference type="Gene3D" id="3.40.367.20">
    <property type="match status" value="1"/>
</dbReference>
<dbReference type="EMBL" id="JACRIW010000100">
    <property type="protein sequence ID" value="MBI5170641.1"/>
    <property type="molecule type" value="Genomic_DNA"/>
</dbReference>
<comment type="caution">
    <text evidence="5">The sequence shown here is derived from an EMBL/GenBank/DDBJ whole genome shotgun (WGS) entry which is preliminary data.</text>
</comment>
<keyword evidence="3" id="KW-0963">Cytoplasm</keyword>
<keyword evidence="3" id="KW-0547">Nucleotide-binding</keyword>
<dbReference type="InterPro" id="IPR043129">
    <property type="entry name" value="ATPase_NBD"/>
</dbReference>
<name>A0A933SDN9_UNCEI</name>
<evidence type="ECO:0000256" key="4">
    <source>
        <dbReference type="RuleBase" id="RU004046"/>
    </source>
</evidence>
<keyword evidence="2 3" id="KW-0418">Kinase</keyword>
<dbReference type="CDD" id="cd24008">
    <property type="entry name" value="ASKHA_NBD_GLK"/>
    <property type="match status" value="1"/>
</dbReference>
<keyword evidence="3" id="KW-0067">ATP-binding</keyword>
<dbReference type="GO" id="GO:0005536">
    <property type="term" value="F:D-glucose binding"/>
    <property type="evidence" value="ECO:0007669"/>
    <property type="project" value="InterPro"/>
</dbReference>
<dbReference type="NCBIfam" id="TIGR00749">
    <property type="entry name" value="glk"/>
    <property type="match status" value="1"/>
</dbReference>
<keyword evidence="3" id="KW-0324">Glycolysis</keyword>
<dbReference type="Pfam" id="PF02685">
    <property type="entry name" value="Glucokinase"/>
    <property type="match status" value="1"/>
</dbReference>
<dbReference type="SUPFAM" id="SSF53067">
    <property type="entry name" value="Actin-like ATPase domain"/>
    <property type="match status" value="1"/>
</dbReference>
<protein>
    <recommendedName>
        <fullName evidence="3">Glucokinase</fullName>
        <ecNumber evidence="3">2.7.1.2</ecNumber>
    </recommendedName>
    <alternativeName>
        <fullName evidence="3">Glucose kinase</fullName>
    </alternativeName>
</protein>
<comment type="catalytic activity">
    <reaction evidence="3">
        <text>D-glucose + ATP = D-glucose 6-phosphate + ADP + H(+)</text>
        <dbReference type="Rhea" id="RHEA:17825"/>
        <dbReference type="ChEBI" id="CHEBI:4167"/>
        <dbReference type="ChEBI" id="CHEBI:15378"/>
        <dbReference type="ChEBI" id="CHEBI:30616"/>
        <dbReference type="ChEBI" id="CHEBI:61548"/>
        <dbReference type="ChEBI" id="CHEBI:456216"/>
        <dbReference type="EC" id="2.7.1.2"/>
    </reaction>
</comment>
<comment type="similarity">
    <text evidence="3 4">Belongs to the bacterial glucokinase family.</text>
</comment>
<feature type="binding site" evidence="3">
    <location>
        <begin position="5"/>
        <end position="10"/>
    </location>
    <ligand>
        <name>ATP</name>
        <dbReference type="ChEBI" id="CHEBI:30616"/>
    </ligand>
</feature>
<evidence type="ECO:0000256" key="1">
    <source>
        <dbReference type="ARBA" id="ARBA00022679"/>
    </source>
</evidence>